<gene>
    <name evidence="7" type="ORF">S03H2_27978</name>
</gene>
<proteinExistence type="inferred from homology"/>
<comment type="cofactor">
    <cofactor evidence="1">
        <name>FMN</name>
        <dbReference type="ChEBI" id="CHEBI:58210"/>
    </cofactor>
</comment>
<dbReference type="PANTHER" id="PTHR43673">
    <property type="entry name" value="NAD(P)H NITROREDUCTASE YDGI-RELATED"/>
    <property type="match status" value="1"/>
</dbReference>
<dbReference type="PANTHER" id="PTHR43673:SF2">
    <property type="entry name" value="NITROREDUCTASE"/>
    <property type="match status" value="1"/>
</dbReference>
<evidence type="ECO:0000256" key="5">
    <source>
        <dbReference type="ARBA" id="ARBA00023002"/>
    </source>
</evidence>
<comment type="caution">
    <text evidence="7">The sequence shown here is derived from an EMBL/GenBank/DDBJ whole genome shotgun (WGS) entry which is preliminary data.</text>
</comment>
<sequence length="141" mass="15930">FVIISDSDLIKKMSDAIVEEFIKDPSLKEQFSKQLEILAKEMRSPAYFDAPHVIIVSSNFNMMMGGFNIGNIITYGRLAAQSLGLGTCWNGWTHLAFHKNPALKKLAKIRGSLVTAFVIGYADNKYYRIPPRSKKKVKIFE</sequence>
<evidence type="ECO:0000256" key="3">
    <source>
        <dbReference type="ARBA" id="ARBA00022630"/>
    </source>
</evidence>
<keyword evidence="3" id="KW-0285">Flavoprotein</keyword>
<dbReference type="GO" id="GO:0016491">
    <property type="term" value="F:oxidoreductase activity"/>
    <property type="evidence" value="ECO:0007669"/>
    <property type="project" value="UniProtKB-KW"/>
</dbReference>
<evidence type="ECO:0000256" key="2">
    <source>
        <dbReference type="ARBA" id="ARBA00007118"/>
    </source>
</evidence>
<organism evidence="7">
    <name type="scientific">marine sediment metagenome</name>
    <dbReference type="NCBI Taxonomy" id="412755"/>
    <lineage>
        <taxon>unclassified sequences</taxon>
        <taxon>metagenomes</taxon>
        <taxon>ecological metagenomes</taxon>
    </lineage>
</organism>
<comment type="similarity">
    <text evidence="2">Belongs to the nitroreductase family.</text>
</comment>
<accession>X1H890</accession>
<feature type="non-terminal residue" evidence="7">
    <location>
        <position position="1"/>
    </location>
</feature>
<name>X1H890_9ZZZZ</name>
<dbReference type="Gene3D" id="3.40.109.10">
    <property type="entry name" value="NADH Oxidase"/>
    <property type="match status" value="1"/>
</dbReference>
<reference evidence="7" key="1">
    <citation type="journal article" date="2014" name="Front. Microbiol.">
        <title>High frequency of phylogenetically diverse reductive dehalogenase-homologous genes in deep subseafloor sedimentary metagenomes.</title>
        <authorList>
            <person name="Kawai M."/>
            <person name="Futagami T."/>
            <person name="Toyoda A."/>
            <person name="Takaki Y."/>
            <person name="Nishi S."/>
            <person name="Hori S."/>
            <person name="Arai W."/>
            <person name="Tsubouchi T."/>
            <person name="Morono Y."/>
            <person name="Uchiyama I."/>
            <person name="Ito T."/>
            <person name="Fujiyama A."/>
            <person name="Inagaki F."/>
            <person name="Takami H."/>
        </authorList>
    </citation>
    <scope>NUCLEOTIDE SEQUENCE</scope>
    <source>
        <strain evidence="7">Expedition CK06-06</strain>
    </source>
</reference>
<evidence type="ECO:0000256" key="4">
    <source>
        <dbReference type="ARBA" id="ARBA00022643"/>
    </source>
</evidence>
<dbReference type="EMBL" id="BARU01016848">
    <property type="protein sequence ID" value="GAH53300.1"/>
    <property type="molecule type" value="Genomic_DNA"/>
</dbReference>
<evidence type="ECO:0000259" key="6">
    <source>
        <dbReference type="Pfam" id="PF00881"/>
    </source>
</evidence>
<dbReference type="Pfam" id="PF00881">
    <property type="entry name" value="Nitroreductase"/>
    <property type="match status" value="1"/>
</dbReference>
<dbReference type="AlphaFoldDB" id="X1H890"/>
<feature type="domain" description="Nitroreductase" evidence="6">
    <location>
        <begin position="1"/>
        <end position="121"/>
    </location>
</feature>
<evidence type="ECO:0000256" key="1">
    <source>
        <dbReference type="ARBA" id="ARBA00001917"/>
    </source>
</evidence>
<dbReference type="InterPro" id="IPR000415">
    <property type="entry name" value="Nitroreductase-like"/>
</dbReference>
<dbReference type="SUPFAM" id="SSF55469">
    <property type="entry name" value="FMN-dependent nitroreductase-like"/>
    <property type="match status" value="1"/>
</dbReference>
<evidence type="ECO:0000313" key="7">
    <source>
        <dbReference type="EMBL" id="GAH53300.1"/>
    </source>
</evidence>
<keyword evidence="4" id="KW-0288">FMN</keyword>
<protein>
    <recommendedName>
        <fullName evidence="6">Nitroreductase domain-containing protein</fullName>
    </recommendedName>
</protein>
<dbReference type="InterPro" id="IPR029479">
    <property type="entry name" value="Nitroreductase"/>
</dbReference>
<keyword evidence="5" id="KW-0560">Oxidoreductase</keyword>